<accession>A0A0F9DA56</accession>
<dbReference type="Gene3D" id="2.120.10.10">
    <property type="match status" value="1"/>
</dbReference>
<gene>
    <name evidence="2" type="ORF">LCGC14_2224110</name>
</gene>
<evidence type="ECO:0000313" key="2">
    <source>
        <dbReference type="EMBL" id="KKL58563.1"/>
    </source>
</evidence>
<sequence length="465" mass="52454">IIWQYPRRTLIDRDGNIHLLVFREPDLSVFHTMYSEYDKEWMPLKKIAKGRIGAIRGFIQTESGRLVFSFHRNKWERKPPYGGSFSSSVWSDDNGKTWKESGSMVVAPVFENYIGNNYGAVEPNIVQLGNGNILMLCRTQNGFLFQSVSEDEGETWSEGVASVFHTSNSPANLLKLPDGRIAVTWCNTGDPDIKTFGKIYTHRDVLHMAISEDDGQTWKGFREIFRIPTRNDQNNFKRGDSGCSYPNTAYTRDKKIILVTGQGEEGGGRAMFRVSPKWLYETGMKDDFGDGLEKWSCYTFAKLGQKPGRNVGPELLDDPSAKGGKVLHIRKAVPEVFGDGAVRNFPMGRKGEMKIRLKILPGSQGTSISLTDHHRHPNDPDGDKTAMFTLDSKSIPGHEWQIVTMKWDLESESCKVYLEDKLLTDMNTENETGSGISYLRLRSLAEKGSKDDAGLMVDWVKVRTE</sequence>
<proteinExistence type="predicted"/>
<reference evidence="2" key="1">
    <citation type="journal article" date="2015" name="Nature">
        <title>Complex archaea that bridge the gap between prokaryotes and eukaryotes.</title>
        <authorList>
            <person name="Spang A."/>
            <person name="Saw J.H."/>
            <person name="Jorgensen S.L."/>
            <person name="Zaremba-Niedzwiedzka K."/>
            <person name="Martijn J."/>
            <person name="Lind A.E."/>
            <person name="van Eijk R."/>
            <person name="Schleper C."/>
            <person name="Guy L."/>
            <person name="Ettema T.J."/>
        </authorList>
    </citation>
    <scope>NUCLEOTIDE SEQUENCE</scope>
</reference>
<comment type="caution">
    <text evidence="2">The sequence shown here is derived from an EMBL/GenBank/DDBJ whole genome shotgun (WGS) entry which is preliminary data.</text>
</comment>
<feature type="domain" description="Sialidase" evidence="1">
    <location>
        <begin position="39"/>
        <end position="253"/>
    </location>
</feature>
<dbReference type="AlphaFoldDB" id="A0A0F9DA56"/>
<dbReference type="CDD" id="cd15482">
    <property type="entry name" value="Sialidase_non-viral"/>
    <property type="match status" value="1"/>
</dbReference>
<dbReference type="PANTHER" id="PTHR43752">
    <property type="entry name" value="BNR/ASP-BOX REPEAT FAMILY PROTEIN"/>
    <property type="match status" value="1"/>
</dbReference>
<dbReference type="InterPro" id="IPR036278">
    <property type="entry name" value="Sialidase_sf"/>
</dbReference>
<dbReference type="PANTHER" id="PTHR43752:SF2">
    <property type="entry name" value="BNR_ASP-BOX REPEAT FAMILY PROTEIN"/>
    <property type="match status" value="1"/>
</dbReference>
<protein>
    <recommendedName>
        <fullName evidence="1">Sialidase domain-containing protein</fullName>
    </recommendedName>
</protein>
<feature type="non-terminal residue" evidence="2">
    <location>
        <position position="1"/>
    </location>
</feature>
<organism evidence="2">
    <name type="scientific">marine sediment metagenome</name>
    <dbReference type="NCBI Taxonomy" id="412755"/>
    <lineage>
        <taxon>unclassified sequences</taxon>
        <taxon>metagenomes</taxon>
        <taxon>ecological metagenomes</taxon>
    </lineage>
</organism>
<dbReference type="Pfam" id="PF13088">
    <property type="entry name" value="BNR_2"/>
    <property type="match status" value="1"/>
</dbReference>
<evidence type="ECO:0000259" key="1">
    <source>
        <dbReference type="Pfam" id="PF13088"/>
    </source>
</evidence>
<dbReference type="SUPFAM" id="SSF50939">
    <property type="entry name" value="Sialidases"/>
    <property type="match status" value="1"/>
</dbReference>
<name>A0A0F9DA56_9ZZZZ</name>
<dbReference type="InterPro" id="IPR011040">
    <property type="entry name" value="Sialidase"/>
</dbReference>
<dbReference type="EMBL" id="LAZR01029778">
    <property type="protein sequence ID" value="KKL58563.1"/>
    <property type="molecule type" value="Genomic_DNA"/>
</dbReference>